<dbReference type="EMBL" id="KL596754">
    <property type="protein sequence ID" value="KER26167.1"/>
    <property type="molecule type" value="Genomic_DNA"/>
</dbReference>
<name>A0A074ZKA4_OPIVI</name>
<keyword evidence="15" id="KW-0496">Mitochondrion</keyword>
<evidence type="ECO:0000313" key="33">
    <source>
        <dbReference type="EMBL" id="KER26167.1"/>
    </source>
</evidence>
<keyword evidence="13 28" id="KW-0560">Oxidoreductase</keyword>
<feature type="domain" description="Acyl-CoA dehydrogenase/oxidase N-terminal" evidence="31">
    <location>
        <begin position="30"/>
        <end position="135"/>
    </location>
</feature>
<evidence type="ECO:0000256" key="23">
    <source>
        <dbReference type="ARBA" id="ARBA00048086"/>
    </source>
</evidence>
<evidence type="ECO:0000259" key="30">
    <source>
        <dbReference type="Pfam" id="PF02770"/>
    </source>
</evidence>
<evidence type="ECO:0000256" key="16">
    <source>
        <dbReference type="ARBA" id="ARBA00023136"/>
    </source>
</evidence>
<comment type="similarity">
    <text evidence="4 28">Belongs to the acyl-CoA dehydrogenase family.</text>
</comment>
<evidence type="ECO:0000256" key="26">
    <source>
        <dbReference type="ARBA" id="ARBA00049140"/>
    </source>
</evidence>
<dbReference type="Pfam" id="PF02771">
    <property type="entry name" value="Acyl-CoA_dh_N"/>
    <property type="match status" value="1"/>
</dbReference>
<dbReference type="PROSITE" id="PS00072">
    <property type="entry name" value="ACYL_COA_DH_1"/>
    <property type="match status" value="1"/>
</dbReference>
<evidence type="ECO:0000256" key="28">
    <source>
        <dbReference type="RuleBase" id="RU362125"/>
    </source>
</evidence>
<comment type="pathway">
    <text evidence="3">Lipid metabolism; mitochondrial fatty acid beta-oxidation.</text>
</comment>
<evidence type="ECO:0000256" key="10">
    <source>
        <dbReference type="ARBA" id="ARBA00022832"/>
    </source>
</evidence>
<dbReference type="SUPFAM" id="SSF56645">
    <property type="entry name" value="Acyl-CoA dehydrogenase NM domain-like"/>
    <property type="match status" value="1"/>
</dbReference>
<keyword evidence="34" id="KW-1185">Reference proteome</keyword>
<dbReference type="GO" id="GO:0006631">
    <property type="term" value="P:fatty acid metabolic process"/>
    <property type="evidence" value="ECO:0007669"/>
    <property type="project" value="UniProtKB-KW"/>
</dbReference>
<dbReference type="FunFam" id="1.20.140.10:FF:000008">
    <property type="entry name" value="acyl-CoA dehydrogenase family member 9, mitochondrial"/>
    <property type="match status" value="1"/>
</dbReference>
<evidence type="ECO:0000256" key="12">
    <source>
        <dbReference type="ARBA" id="ARBA00022990"/>
    </source>
</evidence>
<dbReference type="KEGG" id="ovi:T265_06522"/>
<keyword evidence="5" id="KW-0597">Phosphoprotein</keyword>
<evidence type="ECO:0000256" key="20">
    <source>
        <dbReference type="ARBA" id="ARBA00046812"/>
    </source>
</evidence>
<protein>
    <recommendedName>
        <fullName evidence="18">Very long-chain specific acyl-CoA dehydrogenase, mitochondrial</fullName>
        <ecNumber evidence="17">1.3.8.9</ecNumber>
    </recommendedName>
</protein>
<dbReference type="Gene3D" id="1.20.140.10">
    <property type="entry name" value="Butyryl-CoA Dehydrogenase, subunit A, domain 3"/>
    <property type="match status" value="3"/>
</dbReference>
<comment type="subunit">
    <text evidence="20">Homodimer. Homodimerizes after import into the mitochondrion.</text>
</comment>
<dbReference type="Pfam" id="PF00441">
    <property type="entry name" value="Acyl-CoA_dh_1"/>
    <property type="match status" value="2"/>
</dbReference>
<evidence type="ECO:0000256" key="21">
    <source>
        <dbReference type="ARBA" id="ARBA00047893"/>
    </source>
</evidence>
<dbReference type="Gene3D" id="2.40.110.10">
    <property type="entry name" value="Butyryl-CoA Dehydrogenase, subunit A, domain 2"/>
    <property type="match status" value="1"/>
</dbReference>
<feature type="domain" description="ACAD9/ACADV-like C-terminal" evidence="32">
    <location>
        <begin position="525"/>
        <end position="642"/>
    </location>
</feature>
<evidence type="ECO:0000256" key="25">
    <source>
        <dbReference type="ARBA" id="ARBA00049050"/>
    </source>
</evidence>
<evidence type="ECO:0000256" key="9">
    <source>
        <dbReference type="ARBA" id="ARBA00022827"/>
    </source>
</evidence>
<keyword evidence="7" id="KW-0999">Mitochondrion inner membrane</keyword>
<evidence type="ECO:0000256" key="2">
    <source>
        <dbReference type="ARBA" id="ARBA00004637"/>
    </source>
</evidence>
<evidence type="ECO:0000256" key="14">
    <source>
        <dbReference type="ARBA" id="ARBA00023098"/>
    </source>
</evidence>
<evidence type="ECO:0000256" key="19">
    <source>
        <dbReference type="ARBA" id="ARBA00045422"/>
    </source>
</evidence>
<dbReference type="PANTHER" id="PTHR43884">
    <property type="entry name" value="ACYL-COA DEHYDROGENASE"/>
    <property type="match status" value="1"/>
</dbReference>
<dbReference type="RefSeq" id="XP_009170069.1">
    <property type="nucleotide sequence ID" value="XM_009171805.1"/>
</dbReference>
<dbReference type="Proteomes" id="UP000054324">
    <property type="component" value="Unassembled WGS sequence"/>
</dbReference>
<dbReference type="GeneID" id="20320701"/>
<keyword evidence="9 28" id="KW-0274">FAD</keyword>
<evidence type="ECO:0000256" key="18">
    <source>
        <dbReference type="ARBA" id="ARBA00040902"/>
    </source>
</evidence>
<evidence type="ECO:0000256" key="4">
    <source>
        <dbReference type="ARBA" id="ARBA00009347"/>
    </source>
</evidence>
<comment type="function">
    <text evidence="19">Very long-chain specific acyl-CoA dehydrogenase is one of the acyl-CoA dehydrogenases that catalyze the first step of mitochondrial fatty acid beta-oxidation, an aerobic process breaking down fatty acids into acetyl-CoA and allowing the production of energy from fats. The first step of fatty acid beta-oxidation consists in the removal of one hydrogen from C-2 and C-3 of the straight-chain fatty acyl-CoA thioester, resulting in the formation of trans-2-enoyl-CoA. Among the different mitochondrial acyl-CoA dehydrogenases, very long-chain specific acyl-CoA dehydrogenase acts specifically on acyl-CoAs with saturated 12 to 24 carbons long primary chains.</text>
</comment>
<dbReference type="AlphaFoldDB" id="A0A074ZKA4"/>
<evidence type="ECO:0000256" key="27">
    <source>
        <dbReference type="ARBA" id="ARBA00049224"/>
    </source>
</evidence>
<proteinExistence type="inferred from homology"/>
<dbReference type="SUPFAM" id="SSF47203">
    <property type="entry name" value="Acyl-CoA dehydrogenase C-terminal domain-like"/>
    <property type="match status" value="2"/>
</dbReference>
<evidence type="ECO:0000259" key="29">
    <source>
        <dbReference type="Pfam" id="PF00441"/>
    </source>
</evidence>
<reference evidence="33 34" key="1">
    <citation type="submission" date="2013-11" db="EMBL/GenBank/DDBJ databases">
        <title>Opisthorchis viverrini - life in the bile duct.</title>
        <authorList>
            <person name="Young N.D."/>
            <person name="Nagarajan N."/>
            <person name="Lin S.J."/>
            <person name="Korhonen P.K."/>
            <person name="Jex A.R."/>
            <person name="Hall R.S."/>
            <person name="Safavi-Hemami H."/>
            <person name="Kaewkong W."/>
            <person name="Bertrand D."/>
            <person name="Gao S."/>
            <person name="Seet Q."/>
            <person name="Wongkham S."/>
            <person name="Teh B.T."/>
            <person name="Wongkham C."/>
            <person name="Intapan P.M."/>
            <person name="Maleewong W."/>
            <person name="Yang X."/>
            <person name="Hu M."/>
            <person name="Wang Z."/>
            <person name="Hofmann A."/>
            <person name="Sternberg P.W."/>
            <person name="Tan P."/>
            <person name="Wang J."/>
            <person name="Gasser R.B."/>
        </authorList>
    </citation>
    <scope>NUCLEOTIDE SEQUENCE [LARGE SCALE GENOMIC DNA]</scope>
</reference>
<dbReference type="InterPro" id="IPR037069">
    <property type="entry name" value="AcylCoA_DH/ox_N_sf"/>
</dbReference>
<evidence type="ECO:0000259" key="32">
    <source>
        <dbReference type="Pfam" id="PF21343"/>
    </source>
</evidence>
<dbReference type="GO" id="GO:0005743">
    <property type="term" value="C:mitochondrial inner membrane"/>
    <property type="evidence" value="ECO:0007669"/>
    <property type="project" value="UniProtKB-SubCell"/>
</dbReference>
<keyword evidence="8" id="KW-0702">S-nitrosylation</keyword>
<evidence type="ECO:0000256" key="7">
    <source>
        <dbReference type="ARBA" id="ARBA00022792"/>
    </source>
</evidence>
<gene>
    <name evidence="33" type="ORF">T265_06522</name>
</gene>
<dbReference type="InterPro" id="IPR049448">
    <property type="entry name" value="ACAD9/ACADV-like_C"/>
</dbReference>
<evidence type="ECO:0000313" key="34">
    <source>
        <dbReference type="Proteomes" id="UP000054324"/>
    </source>
</evidence>
<feature type="domain" description="Acyl-CoA oxidase/dehydrogenase middle" evidence="30">
    <location>
        <begin position="139"/>
        <end position="240"/>
    </location>
</feature>
<dbReference type="STRING" id="6198.A0A074ZKA4"/>
<keyword evidence="12" id="KW-0007">Acetylation</keyword>
<dbReference type="InterPro" id="IPR009075">
    <property type="entry name" value="AcylCo_DH/oxidase_C"/>
</dbReference>
<dbReference type="InterPro" id="IPR036250">
    <property type="entry name" value="AcylCo_DH-like_C"/>
</dbReference>
<evidence type="ECO:0000256" key="13">
    <source>
        <dbReference type="ARBA" id="ARBA00023002"/>
    </source>
</evidence>
<comment type="cofactor">
    <cofactor evidence="1 28">
        <name>FAD</name>
        <dbReference type="ChEBI" id="CHEBI:57692"/>
    </cofactor>
</comment>
<keyword evidence="16" id="KW-0472">Membrane</keyword>
<comment type="catalytic activity">
    <reaction evidence="24">
        <text>tetradecanoyl-CoA + oxidized [electron-transfer flavoprotein] + H(+) = (2E)-tetradecenoyl-CoA + reduced [electron-transfer flavoprotein]</text>
        <dbReference type="Rhea" id="RHEA:47316"/>
        <dbReference type="Rhea" id="RHEA-COMP:10685"/>
        <dbReference type="Rhea" id="RHEA-COMP:10686"/>
        <dbReference type="ChEBI" id="CHEBI:15378"/>
        <dbReference type="ChEBI" id="CHEBI:57385"/>
        <dbReference type="ChEBI" id="CHEBI:57692"/>
        <dbReference type="ChEBI" id="CHEBI:58307"/>
        <dbReference type="ChEBI" id="CHEBI:61405"/>
    </reaction>
    <physiologicalReaction direction="left-to-right" evidence="24">
        <dbReference type="Rhea" id="RHEA:47317"/>
    </physiologicalReaction>
</comment>
<dbReference type="PANTHER" id="PTHR43884:SF11">
    <property type="entry name" value="VERY LONG-CHAIN SPECIFIC ACYL-COA DEHYDROGENASE, MITOCHONDRIAL"/>
    <property type="match status" value="1"/>
</dbReference>
<sequence>MNVFRGKLNVNEVLPFPKALTSERLQHLQDIVTPLEKFIETEVDAVKHDAEGKFDEKLSRVLGDMGAYGLQAPEEYQGLGLGNSEYARLVNIIGQSDLALGIHLGAHQSIGYKGIVLYGTEAQKAKYLPDLTTGKAIAAYCLTEPGSGSDAASIQTTAKLSPDGKHYILNGTKIWISNGGLAKIFTVFAKTPVTDEDGKTTDKVTAFIVERGFGGVTHSQPEEKMGIHASNTTALYFDDCKVPVENVLGQVGDGFKIAVNILNQGRFGMAAALSGTMRAAIQKTAQYVVQRKQFGRTLNEFQNVQEKLANMTMRQYVAEVPVENVLGQVGDGFKIAVNILNQGRFGMAAALSGTMRAAIQKTAQYVVQRKQFGRTLNEFQNVQEKLANMTMRQYVAESMAFMIAGSMDLGAQDFQVEAAISKVYSSEAAWYCVDEAIQLHGGTGYMKHANLERVLRDLRVFRIFEGANDVLRLFIALTGLRYAGKHLAAARKSPVGIVRLGTQRLKHNFGFGSGHTLSNLVPASLISVGEHLGDSIDLFGEECMILLRRYGKDVVEEQFRLIRLADAIVEIYAMMCALSRATMAVKEHSQFAEHEVHLTNAICQNGLKKVHECFSELDSSYDKRLYNSLRSISFDVCNHGGVPYHTPLGI</sequence>
<dbReference type="GO" id="GO:0017099">
    <property type="term" value="F:very-long-chain fatty acyl-CoA dehydrogenase activity"/>
    <property type="evidence" value="ECO:0007669"/>
    <property type="project" value="UniProtKB-EC"/>
</dbReference>
<evidence type="ECO:0000256" key="1">
    <source>
        <dbReference type="ARBA" id="ARBA00001974"/>
    </source>
</evidence>
<keyword evidence="14" id="KW-0443">Lipid metabolism</keyword>
<dbReference type="CTD" id="20320701"/>
<comment type="subcellular location">
    <subcellularLocation>
        <location evidence="2">Mitochondrion inner membrane</location>
        <topology evidence="2">Peripheral membrane protein</topology>
    </subcellularLocation>
</comment>
<evidence type="ECO:0000256" key="15">
    <source>
        <dbReference type="ARBA" id="ARBA00023128"/>
    </source>
</evidence>
<feature type="domain" description="Acyl-CoA dehydrogenase/oxidase C-terminal" evidence="29">
    <location>
        <begin position="252"/>
        <end position="324"/>
    </location>
</feature>
<keyword evidence="10" id="KW-0276">Fatty acid metabolism</keyword>
<evidence type="ECO:0000256" key="8">
    <source>
        <dbReference type="ARBA" id="ARBA00022799"/>
    </source>
</evidence>
<dbReference type="InterPro" id="IPR006089">
    <property type="entry name" value="Acyl-CoA_DH_CS"/>
</dbReference>
<comment type="catalytic activity">
    <reaction evidence="27">
        <text>octadecanoyl-CoA + oxidized [electron-transfer flavoprotein] + H(+) = (2E)-octadecenoyl-CoA + reduced [electron-transfer flavoprotein]</text>
        <dbReference type="Rhea" id="RHEA:47240"/>
        <dbReference type="Rhea" id="RHEA-COMP:10685"/>
        <dbReference type="Rhea" id="RHEA-COMP:10686"/>
        <dbReference type="ChEBI" id="CHEBI:15378"/>
        <dbReference type="ChEBI" id="CHEBI:57394"/>
        <dbReference type="ChEBI" id="CHEBI:57692"/>
        <dbReference type="ChEBI" id="CHEBI:58307"/>
        <dbReference type="ChEBI" id="CHEBI:71412"/>
    </reaction>
    <physiologicalReaction direction="left-to-right" evidence="27">
        <dbReference type="Rhea" id="RHEA:47241"/>
    </physiologicalReaction>
</comment>
<evidence type="ECO:0000256" key="6">
    <source>
        <dbReference type="ARBA" id="ARBA00022630"/>
    </source>
</evidence>
<dbReference type="Pfam" id="PF02770">
    <property type="entry name" value="Acyl-CoA_dh_M"/>
    <property type="match status" value="1"/>
</dbReference>
<evidence type="ECO:0000256" key="11">
    <source>
        <dbReference type="ARBA" id="ARBA00022946"/>
    </source>
</evidence>
<dbReference type="FunFam" id="1.10.540.10:FF:000001">
    <property type="entry name" value="Very long-chain-specific acyl-CoA dehydrogenase, mitochondrial"/>
    <property type="match status" value="1"/>
</dbReference>
<dbReference type="OrthoDB" id="2588832at2759"/>
<organism evidence="33 34">
    <name type="scientific">Opisthorchis viverrini</name>
    <name type="common">Southeast Asian liver fluke</name>
    <dbReference type="NCBI Taxonomy" id="6198"/>
    <lineage>
        <taxon>Eukaryota</taxon>
        <taxon>Metazoa</taxon>
        <taxon>Spiralia</taxon>
        <taxon>Lophotrochozoa</taxon>
        <taxon>Platyhelminthes</taxon>
        <taxon>Trematoda</taxon>
        <taxon>Digenea</taxon>
        <taxon>Opisthorchiida</taxon>
        <taxon>Opisthorchiata</taxon>
        <taxon>Opisthorchiidae</taxon>
        <taxon>Opisthorchis</taxon>
    </lineage>
</organism>
<comment type="catalytic activity">
    <reaction evidence="23">
        <text>tetracosanoyl-CoA + oxidized [electron-transfer flavoprotein] + H(+) = (2E)-tetracosenoyl-CoA + reduced [electron-transfer flavoprotein]</text>
        <dbReference type="Rhea" id="RHEA:47232"/>
        <dbReference type="Rhea" id="RHEA-COMP:10685"/>
        <dbReference type="Rhea" id="RHEA-COMP:10686"/>
        <dbReference type="ChEBI" id="CHEBI:15378"/>
        <dbReference type="ChEBI" id="CHEBI:57692"/>
        <dbReference type="ChEBI" id="CHEBI:58307"/>
        <dbReference type="ChEBI" id="CHEBI:65052"/>
        <dbReference type="ChEBI" id="CHEBI:74693"/>
    </reaction>
    <physiologicalReaction direction="left-to-right" evidence="23">
        <dbReference type="Rhea" id="RHEA:47233"/>
    </physiologicalReaction>
</comment>
<evidence type="ECO:0000259" key="31">
    <source>
        <dbReference type="Pfam" id="PF02771"/>
    </source>
</evidence>
<evidence type="ECO:0000256" key="17">
    <source>
        <dbReference type="ARBA" id="ARBA00039034"/>
    </source>
</evidence>
<feature type="domain" description="Acyl-CoA dehydrogenase/oxidase C-terminal" evidence="29">
    <location>
        <begin position="330"/>
        <end position="476"/>
    </location>
</feature>
<evidence type="ECO:0000256" key="24">
    <source>
        <dbReference type="ARBA" id="ARBA00049038"/>
    </source>
</evidence>
<dbReference type="FunFam" id="2.40.110.10:FF:000006">
    <property type="entry name" value="very long-chain specific acyl-CoA dehydrogenase, mitochondrial"/>
    <property type="match status" value="1"/>
</dbReference>
<dbReference type="InterPro" id="IPR009100">
    <property type="entry name" value="AcylCoA_DH/oxidase_NM_dom_sf"/>
</dbReference>
<keyword evidence="11" id="KW-0809">Transit peptide</keyword>
<dbReference type="GO" id="GO:0050660">
    <property type="term" value="F:flavin adenine dinucleotide binding"/>
    <property type="evidence" value="ECO:0007669"/>
    <property type="project" value="InterPro"/>
</dbReference>
<dbReference type="Gene3D" id="1.10.540.10">
    <property type="entry name" value="Acyl-CoA dehydrogenase/oxidase, N-terminal domain"/>
    <property type="match status" value="1"/>
</dbReference>
<dbReference type="InterPro" id="IPR006091">
    <property type="entry name" value="Acyl-CoA_Oxase/DH_mid-dom"/>
</dbReference>
<evidence type="ECO:0000256" key="22">
    <source>
        <dbReference type="ARBA" id="ARBA00047916"/>
    </source>
</evidence>
<comment type="catalytic activity">
    <reaction evidence="25">
        <text>a very-long-chain 2,3-saturated fatty acyl-CoA + oxidized [electron-transfer flavoprotein] + H(+) = a very-long-chain (2E)-enoyl-CoA + reduced [electron-transfer flavoprotein]</text>
        <dbReference type="Rhea" id="RHEA:19181"/>
        <dbReference type="Rhea" id="RHEA-COMP:10685"/>
        <dbReference type="Rhea" id="RHEA-COMP:10686"/>
        <dbReference type="ChEBI" id="CHEBI:15378"/>
        <dbReference type="ChEBI" id="CHEBI:57692"/>
        <dbReference type="ChEBI" id="CHEBI:58307"/>
        <dbReference type="ChEBI" id="CHEBI:83724"/>
        <dbReference type="ChEBI" id="CHEBI:83728"/>
        <dbReference type="EC" id="1.3.8.9"/>
    </reaction>
    <physiologicalReaction direction="left-to-right" evidence="25">
        <dbReference type="Rhea" id="RHEA:19182"/>
    </physiologicalReaction>
</comment>
<dbReference type="InterPro" id="IPR013786">
    <property type="entry name" value="AcylCoA_DH/ox_N"/>
</dbReference>
<keyword evidence="6 28" id="KW-0285">Flavoprotein</keyword>
<dbReference type="EC" id="1.3.8.9" evidence="17"/>
<dbReference type="InterPro" id="IPR046373">
    <property type="entry name" value="Acyl-CoA_Oxase/DH_mid-dom_sf"/>
</dbReference>
<dbReference type="Pfam" id="PF21343">
    <property type="entry name" value="ACAD9-ACADV_C"/>
    <property type="match status" value="1"/>
</dbReference>
<evidence type="ECO:0000256" key="3">
    <source>
        <dbReference type="ARBA" id="ARBA00005198"/>
    </source>
</evidence>
<accession>A0A074ZKA4</accession>
<comment type="catalytic activity">
    <reaction evidence="26">
        <text>eicosanoyl-CoA + oxidized [electron-transfer flavoprotein] + H(+) = (2E)-eicosenoyl-CoA + reduced [electron-transfer flavoprotein]</text>
        <dbReference type="Rhea" id="RHEA:47236"/>
        <dbReference type="Rhea" id="RHEA-COMP:10685"/>
        <dbReference type="Rhea" id="RHEA-COMP:10686"/>
        <dbReference type="ChEBI" id="CHEBI:15378"/>
        <dbReference type="ChEBI" id="CHEBI:57380"/>
        <dbReference type="ChEBI" id="CHEBI:57692"/>
        <dbReference type="ChEBI" id="CHEBI:58307"/>
        <dbReference type="ChEBI" id="CHEBI:74691"/>
    </reaction>
    <physiologicalReaction direction="left-to-right" evidence="26">
        <dbReference type="Rhea" id="RHEA:47237"/>
    </physiologicalReaction>
</comment>
<evidence type="ECO:0000256" key="5">
    <source>
        <dbReference type="ARBA" id="ARBA00022553"/>
    </source>
</evidence>
<comment type="catalytic activity">
    <reaction evidence="22">
        <text>oxidized [electron-transfer flavoprotein] + hexadecanoyl-CoA + H(+) = (2E)-hexadecenoyl-CoA + reduced [electron-transfer flavoprotein]</text>
        <dbReference type="Rhea" id="RHEA:43448"/>
        <dbReference type="Rhea" id="RHEA-COMP:10685"/>
        <dbReference type="Rhea" id="RHEA-COMP:10686"/>
        <dbReference type="ChEBI" id="CHEBI:15378"/>
        <dbReference type="ChEBI" id="CHEBI:57379"/>
        <dbReference type="ChEBI" id="CHEBI:57692"/>
        <dbReference type="ChEBI" id="CHEBI:58307"/>
        <dbReference type="ChEBI" id="CHEBI:61526"/>
    </reaction>
    <physiologicalReaction direction="left-to-right" evidence="22">
        <dbReference type="Rhea" id="RHEA:43449"/>
    </physiologicalReaction>
</comment>
<dbReference type="GO" id="GO:0000062">
    <property type="term" value="F:fatty-acyl-CoA binding"/>
    <property type="evidence" value="ECO:0007669"/>
    <property type="project" value="TreeGrafter"/>
</dbReference>
<comment type="catalytic activity">
    <reaction evidence="21">
        <text>dodecanoyl-CoA + oxidized [electron-transfer flavoprotein] + H(+) = (2E)-dodecenoyl-CoA + reduced [electron-transfer flavoprotein]</text>
        <dbReference type="Rhea" id="RHEA:47296"/>
        <dbReference type="Rhea" id="RHEA-COMP:10685"/>
        <dbReference type="Rhea" id="RHEA-COMP:10686"/>
        <dbReference type="ChEBI" id="CHEBI:15378"/>
        <dbReference type="ChEBI" id="CHEBI:57330"/>
        <dbReference type="ChEBI" id="CHEBI:57375"/>
        <dbReference type="ChEBI" id="CHEBI:57692"/>
        <dbReference type="ChEBI" id="CHEBI:58307"/>
    </reaction>
    <physiologicalReaction direction="left-to-right" evidence="21">
        <dbReference type="Rhea" id="RHEA:47297"/>
    </physiologicalReaction>
</comment>